<dbReference type="Proteomes" id="UP000504603">
    <property type="component" value="Unplaced"/>
</dbReference>
<keyword evidence="2" id="KW-1185">Reference proteome</keyword>
<reference evidence="3" key="1">
    <citation type="submission" date="2025-08" db="UniProtKB">
        <authorList>
            <consortium name="RefSeq"/>
        </authorList>
    </citation>
    <scope>IDENTIFICATION</scope>
    <source>
        <strain evidence="3">OHB3-1</strain>
    </source>
</reference>
<organism evidence="2 3">
    <name type="scientific">Momordica charantia</name>
    <name type="common">Bitter gourd</name>
    <name type="synonym">Balsam pear</name>
    <dbReference type="NCBI Taxonomy" id="3673"/>
    <lineage>
        <taxon>Eukaryota</taxon>
        <taxon>Viridiplantae</taxon>
        <taxon>Streptophyta</taxon>
        <taxon>Embryophyta</taxon>
        <taxon>Tracheophyta</taxon>
        <taxon>Spermatophyta</taxon>
        <taxon>Magnoliopsida</taxon>
        <taxon>eudicotyledons</taxon>
        <taxon>Gunneridae</taxon>
        <taxon>Pentapetalae</taxon>
        <taxon>rosids</taxon>
        <taxon>fabids</taxon>
        <taxon>Cucurbitales</taxon>
        <taxon>Cucurbitaceae</taxon>
        <taxon>Momordiceae</taxon>
        <taxon>Momordica</taxon>
    </lineage>
</organism>
<gene>
    <name evidence="3" type="primary">LOC111024121</name>
</gene>
<evidence type="ECO:0000256" key="1">
    <source>
        <dbReference type="SAM" id="MobiDB-lite"/>
    </source>
</evidence>
<proteinExistence type="predicted"/>
<sequence length="204" mass="23148">MTEENESVIKQKEQGRYCLFHRDHDHTTQDCFDLREEVENLIRREYLKEYVDDPKATPSDKRDSKSPAREIQTVLGSPTERESSRKKKASVREARASLGQYDIYHTFFSGTSDPGRWGSSTDIISLTTYKAMDLGDRMLKSSPTLLVGFGGERVIPEEKIELPVTFGSGSKNITKMVEFLVVDYSSSYNAILGRPTIHMLKAIS</sequence>
<dbReference type="CDD" id="cd00303">
    <property type="entry name" value="retropepsin_like"/>
    <property type="match status" value="1"/>
</dbReference>
<name>A0A6J1DT18_MOMCH</name>
<dbReference type="KEGG" id="mcha:111024121"/>
<dbReference type="RefSeq" id="XP_022157420.1">
    <property type="nucleotide sequence ID" value="XM_022301728.1"/>
</dbReference>
<dbReference type="AlphaFoldDB" id="A0A6J1DT18"/>
<dbReference type="PANTHER" id="PTHR33240">
    <property type="entry name" value="OS08G0508500 PROTEIN"/>
    <property type="match status" value="1"/>
</dbReference>
<evidence type="ECO:0000313" key="2">
    <source>
        <dbReference type="Proteomes" id="UP000504603"/>
    </source>
</evidence>
<feature type="compositionally biased region" description="Basic and acidic residues" evidence="1">
    <location>
        <begin position="52"/>
        <end position="68"/>
    </location>
</feature>
<accession>A0A6J1DT18</accession>
<dbReference type="PANTHER" id="PTHR33240:SF8">
    <property type="entry name" value="OS03G0439900 PROTEIN"/>
    <property type="match status" value="1"/>
</dbReference>
<feature type="region of interest" description="Disordered" evidence="1">
    <location>
        <begin position="52"/>
        <end position="91"/>
    </location>
</feature>
<dbReference type="OrthoDB" id="1937476at2759"/>
<dbReference type="InterPro" id="IPR021109">
    <property type="entry name" value="Peptidase_aspartic_dom_sf"/>
</dbReference>
<dbReference type="GeneID" id="111024121"/>
<dbReference type="Gene3D" id="2.40.70.10">
    <property type="entry name" value="Acid Proteases"/>
    <property type="match status" value="1"/>
</dbReference>
<protein>
    <submittedName>
        <fullName evidence="3">Uncharacterized protein LOC111024121</fullName>
    </submittedName>
</protein>
<evidence type="ECO:0000313" key="3">
    <source>
        <dbReference type="RefSeq" id="XP_022157420.1"/>
    </source>
</evidence>